<evidence type="ECO:0000256" key="5">
    <source>
        <dbReference type="ARBA" id="ARBA00023180"/>
    </source>
</evidence>
<organism evidence="9 10">
    <name type="scientific">Aphanomyces stellatus</name>
    <dbReference type="NCBI Taxonomy" id="120398"/>
    <lineage>
        <taxon>Eukaryota</taxon>
        <taxon>Sar</taxon>
        <taxon>Stramenopiles</taxon>
        <taxon>Oomycota</taxon>
        <taxon>Saprolegniomycetes</taxon>
        <taxon>Saprolegniales</taxon>
        <taxon>Verrucalvaceae</taxon>
        <taxon>Aphanomyces</taxon>
    </lineage>
</organism>
<proteinExistence type="inferred from homology"/>
<evidence type="ECO:0000256" key="4">
    <source>
        <dbReference type="ARBA" id="ARBA00022801"/>
    </source>
</evidence>
<keyword evidence="3" id="KW-0645">Protease</keyword>
<evidence type="ECO:0000256" key="6">
    <source>
        <dbReference type="SAM" id="MobiDB-lite"/>
    </source>
</evidence>
<evidence type="ECO:0000256" key="3">
    <source>
        <dbReference type="ARBA" id="ARBA00022670"/>
    </source>
</evidence>
<reference evidence="9 10" key="1">
    <citation type="submission" date="2019-03" db="EMBL/GenBank/DDBJ databases">
        <authorList>
            <person name="Gaulin E."/>
            <person name="Dumas B."/>
        </authorList>
    </citation>
    <scope>NUCLEOTIDE SEQUENCE [LARGE SCALE GENOMIC DNA]</scope>
    <source>
        <strain evidence="9">CBS 568.67</strain>
    </source>
</reference>
<dbReference type="SUPFAM" id="SSF53474">
    <property type="entry name" value="alpha/beta-Hydrolases"/>
    <property type="match status" value="1"/>
</dbReference>
<accession>A0A485KRM1</accession>
<evidence type="ECO:0000256" key="2">
    <source>
        <dbReference type="ARBA" id="ARBA00022645"/>
    </source>
</evidence>
<dbReference type="GO" id="GO:0006508">
    <property type="term" value="P:proteolysis"/>
    <property type="evidence" value="ECO:0007669"/>
    <property type="project" value="UniProtKB-KW"/>
</dbReference>
<dbReference type="PRINTS" id="PR00724">
    <property type="entry name" value="CRBOXYPTASEC"/>
</dbReference>
<evidence type="ECO:0000256" key="7">
    <source>
        <dbReference type="SAM" id="Phobius"/>
    </source>
</evidence>
<evidence type="ECO:0000256" key="1">
    <source>
        <dbReference type="ARBA" id="ARBA00009431"/>
    </source>
</evidence>
<feature type="region of interest" description="Disordered" evidence="6">
    <location>
        <begin position="1"/>
        <end position="23"/>
    </location>
</feature>
<comment type="similarity">
    <text evidence="1">Belongs to the peptidase S10 family.</text>
</comment>
<name>A0A485KRM1_9STRA</name>
<dbReference type="AlphaFoldDB" id="A0A485KRM1"/>
<dbReference type="Proteomes" id="UP000332933">
    <property type="component" value="Unassembled WGS sequence"/>
</dbReference>
<dbReference type="PANTHER" id="PTHR11802:SF113">
    <property type="entry name" value="SERINE CARBOXYPEPTIDASE CTSA-4.1"/>
    <property type="match status" value="1"/>
</dbReference>
<dbReference type="Gene3D" id="3.40.50.1820">
    <property type="entry name" value="alpha/beta hydrolase"/>
    <property type="match status" value="1"/>
</dbReference>
<dbReference type="Pfam" id="PF00450">
    <property type="entry name" value="Peptidase_S10"/>
    <property type="match status" value="1"/>
</dbReference>
<dbReference type="EMBL" id="CAADRA010005262">
    <property type="protein sequence ID" value="VFT87814.1"/>
    <property type="molecule type" value="Genomic_DNA"/>
</dbReference>
<keyword evidence="2" id="KW-0121">Carboxypeptidase</keyword>
<gene>
    <name evidence="9" type="primary">Aste57867_10946</name>
    <name evidence="8" type="ORF">As57867_010906</name>
    <name evidence="9" type="ORF">ASTE57867_10946</name>
</gene>
<keyword evidence="7" id="KW-1133">Transmembrane helix</keyword>
<dbReference type="GO" id="GO:0004185">
    <property type="term" value="F:serine-type carboxypeptidase activity"/>
    <property type="evidence" value="ECO:0007669"/>
    <property type="project" value="InterPro"/>
</dbReference>
<keyword evidence="5" id="KW-0325">Glycoprotein</keyword>
<evidence type="ECO:0000313" key="8">
    <source>
        <dbReference type="EMBL" id="KAF0698417.1"/>
    </source>
</evidence>
<keyword evidence="10" id="KW-1185">Reference proteome</keyword>
<feature type="compositionally biased region" description="Basic and acidic residues" evidence="6">
    <location>
        <begin position="13"/>
        <end position="23"/>
    </location>
</feature>
<dbReference type="Gene3D" id="1.10.287.410">
    <property type="match status" value="1"/>
</dbReference>
<evidence type="ECO:0000313" key="10">
    <source>
        <dbReference type="Proteomes" id="UP000332933"/>
    </source>
</evidence>
<protein>
    <submittedName>
        <fullName evidence="9">Aste57867_10946 protein</fullName>
    </submittedName>
</protein>
<keyword evidence="7" id="KW-0472">Membrane</keyword>
<dbReference type="InterPro" id="IPR029058">
    <property type="entry name" value="AB_hydrolase_fold"/>
</dbReference>
<dbReference type="InterPro" id="IPR001563">
    <property type="entry name" value="Peptidase_S10"/>
</dbReference>
<dbReference type="OrthoDB" id="76099at2759"/>
<dbReference type="PROSITE" id="PS00560">
    <property type="entry name" value="CARBOXYPEPT_SER_HIS"/>
    <property type="match status" value="1"/>
</dbReference>
<dbReference type="PANTHER" id="PTHR11802">
    <property type="entry name" value="SERINE PROTEASE FAMILY S10 SERINE CARBOXYPEPTIDASE"/>
    <property type="match status" value="1"/>
</dbReference>
<keyword evidence="7" id="KW-0812">Transmembrane</keyword>
<reference evidence="8" key="2">
    <citation type="submission" date="2019-06" db="EMBL/GenBank/DDBJ databases">
        <title>Genomics analysis of Aphanomyces spp. identifies a new class of oomycete effector associated with host adaptation.</title>
        <authorList>
            <person name="Gaulin E."/>
        </authorList>
    </citation>
    <scope>NUCLEOTIDE SEQUENCE</scope>
    <source>
        <strain evidence="8">CBS 578.67</strain>
    </source>
</reference>
<feature type="transmembrane region" description="Helical" evidence="7">
    <location>
        <begin position="29"/>
        <end position="50"/>
    </location>
</feature>
<dbReference type="InterPro" id="IPR033124">
    <property type="entry name" value="Ser_caboxypep_his_AS"/>
</dbReference>
<dbReference type="EMBL" id="VJMH01005241">
    <property type="protein sequence ID" value="KAF0698417.1"/>
    <property type="molecule type" value="Genomic_DNA"/>
</dbReference>
<evidence type="ECO:0000313" key="9">
    <source>
        <dbReference type="EMBL" id="VFT87814.1"/>
    </source>
</evidence>
<sequence length="484" mass="52625">MSSRRTSEGTPLVKEDHESRHDAPGKSKYLLVTLGSAALATVGGLFVYFATHPSSSFSVTTAPSYCDPSVKHEFGYIQLPHKVNDHYFYSFFESRHNPATDPLVVWLEGGPGSSSTWAMFNVNGPCFIGDNLNSTAKNPFSWTEHSNMLWLDQPTNVGFSVGDAADDDRDEADVGRNFYAFMQSWLKQHPQYQARPLYIAGQSYGGHYVPAAAQYIVREQAKAALAPDAIHINLQGISIGNGFTNPVIQAPMVVDMVDAIAHEYNITLASPATVAQLRHDAAVVGHLLQACQSANETHACLEALTMWSDKILTPLVTNPTRNPYDVRDICDPTCNDYGMAKTGVYLNQPHVQAMLGVHKPYAWNNATVGMAFAVDAGKSVALLVPEILAAGVRVLLNVGDADLMCDWQGNDAWAKQLEWPGKSAYNAATVTPLVVDGKTAGQVRSAQGLTFVRVYNSGHGVPVDQPLVGLTLLHRFLQNASLHE</sequence>
<keyword evidence="4" id="KW-0378">Hydrolase</keyword>